<dbReference type="PANTHER" id="PTHR10954">
    <property type="entry name" value="RIBONUCLEASE H2 SUBUNIT A"/>
    <property type="match status" value="1"/>
</dbReference>
<evidence type="ECO:0000256" key="11">
    <source>
        <dbReference type="ARBA" id="ARBA00022759"/>
    </source>
</evidence>
<keyword evidence="10 14" id="KW-0479">Metal-binding</keyword>
<gene>
    <name evidence="14" type="primary">rnhB</name>
    <name evidence="18" type="ORF">HNP73_003143</name>
</gene>
<dbReference type="Gene3D" id="3.30.420.10">
    <property type="entry name" value="Ribonuclease H-like superfamily/Ribonuclease H"/>
    <property type="match status" value="1"/>
</dbReference>
<evidence type="ECO:0000256" key="13">
    <source>
        <dbReference type="ARBA" id="ARBA00023211"/>
    </source>
</evidence>
<dbReference type="GO" id="GO:0005737">
    <property type="term" value="C:cytoplasm"/>
    <property type="evidence" value="ECO:0007669"/>
    <property type="project" value="UniProtKB-SubCell"/>
</dbReference>
<evidence type="ECO:0000256" key="12">
    <source>
        <dbReference type="ARBA" id="ARBA00022801"/>
    </source>
</evidence>
<feature type="binding site" evidence="14 15">
    <location>
        <position position="26"/>
    </location>
    <ligand>
        <name>a divalent metal cation</name>
        <dbReference type="ChEBI" id="CHEBI:60240"/>
    </ligand>
</feature>
<keyword evidence="12 14" id="KW-0378">Hydrolase</keyword>
<evidence type="ECO:0000256" key="4">
    <source>
        <dbReference type="ARBA" id="ARBA00004496"/>
    </source>
</evidence>
<dbReference type="GO" id="GO:0003723">
    <property type="term" value="F:RNA binding"/>
    <property type="evidence" value="ECO:0007669"/>
    <property type="project" value="UniProtKB-UniRule"/>
</dbReference>
<evidence type="ECO:0000256" key="2">
    <source>
        <dbReference type="ARBA" id="ARBA00001946"/>
    </source>
</evidence>
<keyword evidence="8 14" id="KW-0963">Cytoplasm</keyword>
<evidence type="ECO:0000256" key="15">
    <source>
        <dbReference type="PROSITE-ProRule" id="PRU01319"/>
    </source>
</evidence>
<dbReference type="GO" id="GO:0004523">
    <property type="term" value="F:RNA-DNA hybrid ribonuclease activity"/>
    <property type="evidence" value="ECO:0007669"/>
    <property type="project" value="UniProtKB-UniRule"/>
</dbReference>
<name>A0A840STN8_9RHOB</name>
<evidence type="ECO:0000256" key="9">
    <source>
        <dbReference type="ARBA" id="ARBA00022722"/>
    </source>
</evidence>
<dbReference type="PROSITE" id="PS51975">
    <property type="entry name" value="RNASE_H_2"/>
    <property type="match status" value="1"/>
</dbReference>
<keyword evidence="19" id="KW-1185">Reference proteome</keyword>
<comment type="function">
    <text evidence="3 14 16">Endonuclease that specifically degrades the RNA of RNA-DNA hybrids.</text>
</comment>
<dbReference type="InterPro" id="IPR036397">
    <property type="entry name" value="RNaseH_sf"/>
</dbReference>
<feature type="binding site" evidence="14 15">
    <location>
        <position position="116"/>
    </location>
    <ligand>
        <name>a divalent metal cation</name>
        <dbReference type="ChEBI" id="CHEBI:60240"/>
    </ligand>
</feature>
<evidence type="ECO:0000313" key="18">
    <source>
        <dbReference type="EMBL" id="MBB5223196.1"/>
    </source>
</evidence>
<evidence type="ECO:0000313" key="19">
    <source>
        <dbReference type="Proteomes" id="UP000549457"/>
    </source>
</evidence>
<comment type="catalytic activity">
    <reaction evidence="1 14 15 16">
        <text>Endonucleolytic cleavage to 5'-phosphomonoester.</text>
        <dbReference type="EC" id="3.1.26.4"/>
    </reaction>
</comment>
<evidence type="ECO:0000256" key="7">
    <source>
        <dbReference type="ARBA" id="ARBA00019179"/>
    </source>
</evidence>
<dbReference type="GO" id="GO:0006298">
    <property type="term" value="P:mismatch repair"/>
    <property type="evidence" value="ECO:0007669"/>
    <property type="project" value="TreeGrafter"/>
</dbReference>
<dbReference type="HAMAP" id="MF_00052_B">
    <property type="entry name" value="RNase_HII_B"/>
    <property type="match status" value="1"/>
</dbReference>
<feature type="binding site" evidence="14 15">
    <location>
        <position position="25"/>
    </location>
    <ligand>
        <name>a divalent metal cation</name>
        <dbReference type="ChEBI" id="CHEBI:60240"/>
    </ligand>
</feature>
<keyword evidence="9 14" id="KW-0540">Nuclease</keyword>
<dbReference type="AlphaFoldDB" id="A0A840STN8"/>
<dbReference type="Proteomes" id="UP000549457">
    <property type="component" value="Unassembled WGS sequence"/>
</dbReference>
<dbReference type="Pfam" id="PF01351">
    <property type="entry name" value="RNase_HII"/>
    <property type="match status" value="1"/>
</dbReference>
<comment type="caution">
    <text evidence="18">The sequence shown here is derived from an EMBL/GenBank/DDBJ whole genome shotgun (WGS) entry which is preliminary data.</text>
</comment>
<comment type="similarity">
    <text evidence="5 14 16">Belongs to the RNase HII family.</text>
</comment>
<protein>
    <recommendedName>
        <fullName evidence="7 14">Ribonuclease HII</fullName>
        <shortName evidence="14">RNase HII</shortName>
        <ecNumber evidence="6 14">3.1.26.4</ecNumber>
    </recommendedName>
</protein>
<dbReference type="GO" id="GO:0043137">
    <property type="term" value="P:DNA replication, removal of RNA primer"/>
    <property type="evidence" value="ECO:0007669"/>
    <property type="project" value="TreeGrafter"/>
</dbReference>
<accession>A0A840STN8</accession>
<dbReference type="NCBIfam" id="NF000595">
    <property type="entry name" value="PRK00015.1-3"/>
    <property type="match status" value="1"/>
</dbReference>
<evidence type="ECO:0000256" key="1">
    <source>
        <dbReference type="ARBA" id="ARBA00000077"/>
    </source>
</evidence>
<evidence type="ECO:0000256" key="5">
    <source>
        <dbReference type="ARBA" id="ARBA00007383"/>
    </source>
</evidence>
<organism evidence="18 19">
    <name type="scientific">Amaricoccus macauensis</name>
    <dbReference type="NCBI Taxonomy" id="57001"/>
    <lineage>
        <taxon>Bacteria</taxon>
        <taxon>Pseudomonadati</taxon>
        <taxon>Pseudomonadota</taxon>
        <taxon>Alphaproteobacteria</taxon>
        <taxon>Rhodobacterales</taxon>
        <taxon>Paracoccaceae</taxon>
        <taxon>Amaricoccus</taxon>
    </lineage>
</organism>
<dbReference type="GO" id="GO:0032299">
    <property type="term" value="C:ribonuclease H2 complex"/>
    <property type="evidence" value="ECO:0007669"/>
    <property type="project" value="TreeGrafter"/>
</dbReference>
<dbReference type="PANTHER" id="PTHR10954:SF18">
    <property type="entry name" value="RIBONUCLEASE HII"/>
    <property type="match status" value="1"/>
</dbReference>
<comment type="cofactor">
    <cofactor evidence="2">
        <name>Mg(2+)</name>
        <dbReference type="ChEBI" id="CHEBI:18420"/>
    </cofactor>
</comment>
<dbReference type="SUPFAM" id="SSF53098">
    <property type="entry name" value="Ribonuclease H-like"/>
    <property type="match status" value="1"/>
</dbReference>
<dbReference type="InterPro" id="IPR012337">
    <property type="entry name" value="RNaseH-like_sf"/>
</dbReference>
<keyword evidence="11 14" id="KW-0255">Endonuclease</keyword>
<dbReference type="GO" id="GO:0030145">
    <property type="term" value="F:manganese ion binding"/>
    <property type="evidence" value="ECO:0007669"/>
    <property type="project" value="UniProtKB-UniRule"/>
</dbReference>
<dbReference type="InterPro" id="IPR022898">
    <property type="entry name" value="RNase_HII"/>
</dbReference>
<dbReference type="EMBL" id="JACHFM010000003">
    <property type="protein sequence ID" value="MBB5223196.1"/>
    <property type="molecule type" value="Genomic_DNA"/>
</dbReference>
<proteinExistence type="inferred from homology"/>
<dbReference type="InterPro" id="IPR024567">
    <property type="entry name" value="RNase_HII/HIII_dom"/>
</dbReference>
<evidence type="ECO:0000256" key="14">
    <source>
        <dbReference type="HAMAP-Rule" id="MF_00052"/>
    </source>
</evidence>
<evidence type="ECO:0000259" key="17">
    <source>
        <dbReference type="PROSITE" id="PS51975"/>
    </source>
</evidence>
<comment type="cofactor">
    <cofactor evidence="14 15">
        <name>Mn(2+)</name>
        <dbReference type="ChEBI" id="CHEBI:29035"/>
    </cofactor>
    <cofactor evidence="14 15">
        <name>Mg(2+)</name>
        <dbReference type="ChEBI" id="CHEBI:18420"/>
    </cofactor>
    <text evidence="14 15">Manganese or magnesium. Binds 1 divalent metal ion per monomer in the absence of substrate. May bind a second metal ion after substrate binding.</text>
</comment>
<sequence length="209" mass="21795">MAEDAPGGPHFRFECEGPAPVCGIDEVGRGPWAGPVVAAAVILDPAAIPDGLNDSKRLSAPRRVELAAVLAARASVSVGIASVAEIETMNILQASFLAMRRAILGLASRPALALVDGNKAPPGLPCACRPVVGGDALVLSIAAASIVAKVARDRMMVTLAQQFPGYGWETNMGYGTRAHQEGLARFGVTPHHRRSFQPIHKMLCETASA</sequence>
<comment type="subcellular location">
    <subcellularLocation>
        <location evidence="4 14">Cytoplasm</location>
    </subcellularLocation>
</comment>
<feature type="domain" description="RNase H type-2" evidence="17">
    <location>
        <begin position="19"/>
        <end position="208"/>
    </location>
</feature>
<dbReference type="EC" id="3.1.26.4" evidence="6 14"/>
<evidence type="ECO:0000256" key="6">
    <source>
        <dbReference type="ARBA" id="ARBA00012180"/>
    </source>
</evidence>
<dbReference type="CDD" id="cd07182">
    <property type="entry name" value="RNase_HII_bacteria_HII_like"/>
    <property type="match status" value="1"/>
</dbReference>
<evidence type="ECO:0000256" key="10">
    <source>
        <dbReference type="ARBA" id="ARBA00022723"/>
    </source>
</evidence>
<evidence type="ECO:0000256" key="8">
    <source>
        <dbReference type="ARBA" id="ARBA00022490"/>
    </source>
</evidence>
<evidence type="ECO:0000256" key="16">
    <source>
        <dbReference type="RuleBase" id="RU003515"/>
    </source>
</evidence>
<evidence type="ECO:0000256" key="3">
    <source>
        <dbReference type="ARBA" id="ARBA00004065"/>
    </source>
</evidence>
<reference evidence="18 19" key="1">
    <citation type="submission" date="2020-08" db="EMBL/GenBank/DDBJ databases">
        <title>Genomic Encyclopedia of Type Strains, Phase IV (KMG-IV): sequencing the most valuable type-strain genomes for metagenomic binning, comparative biology and taxonomic classification.</title>
        <authorList>
            <person name="Goeker M."/>
        </authorList>
    </citation>
    <scope>NUCLEOTIDE SEQUENCE [LARGE SCALE GENOMIC DNA]</scope>
    <source>
        <strain evidence="18 19">DSM 101730</strain>
    </source>
</reference>
<keyword evidence="13 14" id="KW-0464">Manganese</keyword>
<dbReference type="RefSeq" id="WP_184151596.1">
    <property type="nucleotide sequence ID" value="NZ_JACHFM010000003.1"/>
</dbReference>
<dbReference type="InterPro" id="IPR001352">
    <property type="entry name" value="RNase_HII/HIII"/>
</dbReference>